<keyword evidence="3 6" id="KW-0812">Transmembrane</keyword>
<protein>
    <submittedName>
        <fullName evidence="8">MFS transporter</fullName>
    </submittedName>
</protein>
<dbReference type="Pfam" id="PF07690">
    <property type="entry name" value="MFS_1"/>
    <property type="match status" value="1"/>
</dbReference>
<evidence type="ECO:0000313" key="9">
    <source>
        <dbReference type="Proteomes" id="UP000469380"/>
    </source>
</evidence>
<comment type="subcellular location">
    <subcellularLocation>
        <location evidence="1">Cell membrane</location>
        <topology evidence="1">Multi-pass membrane protein</topology>
    </subcellularLocation>
</comment>
<evidence type="ECO:0000256" key="5">
    <source>
        <dbReference type="ARBA" id="ARBA00023136"/>
    </source>
</evidence>
<comment type="caution">
    <text evidence="8">The sequence shown here is derived from an EMBL/GenBank/DDBJ whole genome shotgun (WGS) entry which is preliminary data.</text>
</comment>
<feature type="transmembrane region" description="Helical" evidence="6">
    <location>
        <begin position="316"/>
        <end position="335"/>
    </location>
</feature>
<dbReference type="PANTHER" id="PTHR42718">
    <property type="entry name" value="MAJOR FACILITATOR SUPERFAMILY MULTIDRUG TRANSPORTER MFSC"/>
    <property type="match status" value="1"/>
</dbReference>
<dbReference type="Gene3D" id="1.20.1720.10">
    <property type="entry name" value="Multidrug resistance protein D"/>
    <property type="match status" value="1"/>
</dbReference>
<feature type="transmembrane region" description="Helical" evidence="6">
    <location>
        <begin position="347"/>
        <end position="366"/>
    </location>
</feature>
<accession>A0A6N9JIZ2</accession>
<dbReference type="InterPro" id="IPR020846">
    <property type="entry name" value="MFS_dom"/>
</dbReference>
<dbReference type="Gene3D" id="1.20.1250.20">
    <property type="entry name" value="MFS general substrate transporter like domains"/>
    <property type="match status" value="1"/>
</dbReference>
<evidence type="ECO:0000256" key="6">
    <source>
        <dbReference type="SAM" id="Phobius"/>
    </source>
</evidence>
<feature type="transmembrane region" description="Helical" evidence="6">
    <location>
        <begin position="414"/>
        <end position="435"/>
    </location>
</feature>
<keyword evidence="4 6" id="KW-1133">Transmembrane helix</keyword>
<feature type="transmembrane region" description="Helical" evidence="6">
    <location>
        <begin position="101"/>
        <end position="124"/>
    </location>
</feature>
<feature type="domain" description="Major facilitator superfamily (MFS) profile" evidence="7">
    <location>
        <begin position="35"/>
        <end position="483"/>
    </location>
</feature>
<keyword evidence="2" id="KW-0813">Transport</keyword>
<dbReference type="SUPFAM" id="SSF103473">
    <property type="entry name" value="MFS general substrate transporter"/>
    <property type="match status" value="1"/>
</dbReference>
<reference evidence="8 9" key="1">
    <citation type="journal article" date="2019" name="Nat. Med.">
        <title>A library of human gut bacterial isolates paired with longitudinal multiomics data enables mechanistic microbiome research.</title>
        <authorList>
            <person name="Poyet M."/>
            <person name="Groussin M."/>
            <person name="Gibbons S.M."/>
            <person name="Avila-Pacheco J."/>
            <person name="Jiang X."/>
            <person name="Kearney S.M."/>
            <person name="Perrotta A.R."/>
            <person name="Berdy B."/>
            <person name="Zhao S."/>
            <person name="Lieberman T.D."/>
            <person name="Swanson P.K."/>
            <person name="Smith M."/>
            <person name="Roesemann S."/>
            <person name="Alexander J.E."/>
            <person name="Rich S.A."/>
            <person name="Livny J."/>
            <person name="Vlamakis H."/>
            <person name="Clish C."/>
            <person name="Bullock K."/>
            <person name="Deik A."/>
            <person name="Scott J."/>
            <person name="Pierce K.A."/>
            <person name="Xavier R.J."/>
            <person name="Alm E.J."/>
        </authorList>
    </citation>
    <scope>NUCLEOTIDE SEQUENCE [LARGE SCALE GENOMIC DNA]</scope>
    <source>
        <strain evidence="8 9">BIOML-A20</strain>
    </source>
</reference>
<sequence length="487" mass="50277">MSLWGDATVVPRGRKCTGSKSQQQVQVTPSATAAILVVMYIAAFVAAFNENIINVALHDIMAAFSVSATTAQWLVSGYMIVASIFTAIMAFLSGRFSTRKLLFFACGCIVAGEVLCLVAPSFSVLLPSRILQAAGSGILFPLMMNVVLSCVPREKLGLYLSLGGACITLGPAFGPVISGLMCTLFGWRAVFVVPLVGGIVVAAAGVKLVQNVGERSNATFDILSVVLLAAGITAFVYSVGEFSTNLIAGIAALFTAIVLIGLFATRQLKLEHPVLNVRPMASVRFWPACLLVVVSMMTTFSMSVLLPLYFEGAYGMTALVAGLLILPAIACNAVTSIVGGRVMDARGAWPLLPVGFALIAVGQTAISMTAASMNIGVVVALTVVVYAGVGLVLSPSQTAGLETLPAAEHPHGTALLNTWIMIAAMFGPSLFIGLLSSSAATAGAAGVATDVAQAIGFAAAVRVAAVIAVVGFVASPVYARRESHMSH</sequence>
<proteinExistence type="predicted"/>
<dbReference type="PRINTS" id="PR01036">
    <property type="entry name" value="TCRTETB"/>
</dbReference>
<organism evidence="8 9">
    <name type="scientific">Collinsella aerofaciens</name>
    <dbReference type="NCBI Taxonomy" id="74426"/>
    <lineage>
        <taxon>Bacteria</taxon>
        <taxon>Bacillati</taxon>
        <taxon>Actinomycetota</taxon>
        <taxon>Coriobacteriia</taxon>
        <taxon>Coriobacteriales</taxon>
        <taxon>Coriobacteriaceae</taxon>
        <taxon>Collinsella</taxon>
    </lineage>
</organism>
<dbReference type="InterPro" id="IPR036259">
    <property type="entry name" value="MFS_trans_sf"/>
</dbReference>
<evidence type="ECO:0000256" key="1">
    <source>
        <dbReference type="ARBA" id="ARBA00004651"/>
    </source>
</evidence>
<dbReference type="PROSITE" id="PS50850">
    <property type="entry name" value="MFS"/>
    <property type="match status" value="1"/>
</dbReference>
<feature type="transmembrane region" description="Helical" evidence="6">
    <location>
        <begin position="158"/>
        <end position="178"/>
    </location>
</feature>
<dbReference type="InterPro" id="IPR011701">
    <property type="entry name" value="MFS"/>
</dbReference>
<feature type="transmembrane region" description="Helical" evidence="6">
    <location>
        <begin position="372"/>
        <end position="393"/>
    </location>
</feature>
<feature type="transmembrane region" description="Helical" evidence="6">
    <location>
        <begin position="285"/>
        <end position="310"/>
    </location>
</feature>
<feature type="transmembrane region" description="Helical" evidence="6">
    <location>
        <begin position="246"/>
        <end position="264"/>
    </location>
</feature>
<evidence type="ECO:0000256" key="4">
    <source>
        <dbReference type="ARBA" id="ARBA00022989"/>
    </source>
</evidence>
<feature type="transmembrane region" description="Helical" evidence="6">
    <location>
        <begin position="130"/>
        <end position="151"/>
    </location>
</feature>
<dbReference type="GO" id="GO:0022857">
    <property type="term" value="F:transmembrane transporter activity"/>
    <property type="evidence" value="ECO:0007669"/>
    <property type="project" value="InterPro"/>
</dbReference>
<evidence type="ECO:0000259" key="7">
    <source>
        <dbReference type="PROSITE" id="PS50850"/>
    </source>
</evidence>
<keyword evidence="5 6" id="KW-0472">Membrane</keyword>
<name>A0A6N9JIZ2_9ACTN</name>
<dbReference type="AlphaFoldDB" id="A0A6N9JIZ2"/>
<evidence type="ECO:0000256" key="2">
    <source>
        <dbReference type="ARBA" id="ARBA00022448"/>
    </source>
</evidence>
<gene>
    <name evidence="8" type="ORF">GT464_05560</name>
</gene>
<feature type="transmembrane region" description="Helical" evidence="6">
    <location>
        <begin position="184"/>
        <end position="206"/>
    </location>
</feature>
<dbReference type="Proteomes" id="UP000469380">
    <property type="component" value="Unassembled WGS sequence"/>
</dbReference>
<dbReference type="PANTHER" id="PTHR42718:SF9">
    <property type="entry name" value="MAJOR FACILITATOR SUPERFAMILY MULTIDRUG TRANSPORTER MFSC"/>
    <property type="match status" value="1"/>
</dbReference>
<feature type="transmembrane region" description="Helical" evidence="6">
    <location>
        <begin position="218"/>
        <end position="240"/>
    </location>
</feature>
<feature type="transmembrane region" description="Helical" evidence="6">
    <location>
        <begin position="455"/>
        <end position="479"/>
    </location>
</feature>
<dbReference type="GO" id="GO:0005886">
    <property type="term" value="C:plasma membrane"/>
    <property type="evidence" value="ECO:0007669"/>
    <property type="project" value="UniProtKB-SubCell"/>
</dbReference>
<evidence type="ECO:0000313" key="8">
    <source>
        <dbReference type="EMBL" id="MZJ39421.1"/>
    </source>
</evidence>
<feature type="transmembrane region" description="Helical" evidence="6">
    <location>
        <begin position="31"/>
        <end position="53"/>
    </location>
</feature>
<feature type="transmembrane region" description="Helical" evidence="6">
    <location>
        <begin position="73"/>
        <end position="94"/>
    </location>
</feature>
<dbReference type="EMBL" id="WWSR01000008">
    <property type="protein sequence ID" value="MZJ39421.1"/>
    <property type="molecule type" value="Genomic_DNA"/>
</dbReference>
<evidence type="ECO:0000256" key="3">
    <source>
        <dbReference type="ARBA" id="ARBA00022692"/>
    </source>
</evidence>